<evidence type="ECO:0000256" key="2">
    <source>
        <dbReference type="SAM" id="Phobius"/>
    </source>
</evidence>
<dbReference type="SMART" id="SM00343">
    <property type="entry name" value="ZnF_C2HC"/>
    <property type="match status" value="1"/>
</dbReference>
<keyword evidence="1" id="KW-0479">Metal-binding</keyword>
<evidence type="ECO:0000259" key="3">
    <source>
        <dbReference type="PROSITE" id="PS50158"/>
    </source>
</evidence>
<keyword evidence="2" id="KW-0812">Transmembrane</keyword>
<dbReference type="EMBL" id="HE580273">
    <property type="protein sequence ID" value="CCK73553.1"/>
    <property type="molecule type" value="Genomic_DNA"/>
</dbReference>
<keyword evidence="2" id="KW-0472">Membrane</keyword>
<dbReference type="SUPFAM" id="SSF48484">
    <property type="entry name" value="Lipoxigenase"/>
    <property type="match status" value="1"/>
</dbReference>
<dbReference type="KEGG" id="ndi:NDAI_0G05700"/>
<dbReference type="SUPFAM" id="SSF57756">
    <property type="entry name" value="Retrovirus zinc finger-like domains"/>
    <property type="match status" value="1"/>
</dbReference>
<dbReference type="InterPro" id="IPR036875">
    <property type="entry name" value="Znf_CCHC_sf"/>
</dbReference>
<keyword evidence="1" id="KW-0863">Zinc-finger</keyword>
<keyword evidence="2" id="KW-1133">Transmembrane helix</keyword>
<dbReference type="Proteomes" id="UP000000689">
    <property type="component" value="Chromosome 7"/>
</dbReference>
<dbReference type="OMA" id="MANYVED"/>
<accession>J7SB51</accession>
<evidence type="ECO:0000313" key="5">
    <source>
        <dbReference type="Proteomes" id="UP000000689"/>
    </source>
</evidence>
<dbReference type="PROSITE" id="PS50158">
    <property type="entry name" value="ZF_CCHC"/>
    <property type="match status" value="1"/>
</dbReference>
<name>J7SB51_NAUDC</name>
<reference evidence="4 5" key="1">
    <citation type="journal article" date="2011" name="Proc. Natl. Acad. Sci. U.S.A.">
        <title>Evolutionary erosion of yeast sex chromosomes by mating-type switching accidents.</title>
        <authorList>
            <person name="Gordon J.L."/>
            <person name="Armisen D."/>
            <person name="Proux-Wera E."/>
            <person name="Oheigeartaigh S.S."/>
            <person name="Byrne K.P."/>
            <person name="Wolfe K.H."/>
        </authorList>
    </citation>
    <scope>NUCLEOTIDE SEQUENCE [LARGE SCALE GENOMIC DNA]</scope>
    <source>
        <strain evidence="5">ATCC 10597 / BCRC 20456 / CBS 421 / NBRC 0211 / NRRL Y-12639</strain>
    </source>
</reference>
<proteinExistence type="predicted"/>
<feature type="domain" description="CCHC-type" evidence="3">
    <location>
        <begin position="355"/>
        <end position="370"/>
    </location>
</feature>
<protein>
    <recommendedName>
        <fullName evidence="3">CCHC-type domain-containing protein</fullName>
    </recommendedName>
</protein>
<dbReference type="Pfam" id="PF19259">
    <property type="entry name" value="Ty3_capsid"/>
    <property type="match status" value="1"/>
</dbReference>
<keyword evidence="5" id="KW-1185">Reference proteome</keyword>
<sequence>MYRIRRYNLSRSIGILIKHINLDTKKKIYSTVIPVWNIILNIYSLSFSRMANYVEDIENPYELTNTTKHGNGNSDFSSIVEHNVRKTSNTIISSGNLSSNNTQVTDNSVSKTRPGDILTEFKFDGEPASIFRLLEFVDDLKLKLQLGGIRQDADKISVLINNCIGDARFWLQNVFKVDMGDDFEKVLKEFMDHYRNQINAHRLLDELLSLRDNGDLNAYSNDFAKKARYLPDGWMNDEALAALYLRGVNPVIYRAMLHHGTKNVTLREMMNRVKEFAANTSFEEPVITSEMNASSPLLPLGPRDQFLHKRTVADLEHTHYYESKRARNESVSYREQGPILTHKEKRRVAIDLNLCFVCLQNGHSARDCPQKRVGN</sequence>
<dbReference type="GO" id="GO:0003676">
    <property type="term" value="F:nucleic acid binding"/>
    <property type="evidence" value="ECO:0007669"/>
    <property type="project" value="InterPro"/>
</dbReference>
<dbReference type="RefSeq" id="XP_003980229.1">
    <property type="nucleotide sequence ID" value="XM_003980180.1"/>
</dbReference>
<feature type="transmembrane region" description="Helical" evidence="2">
    <location>
        <begin position="28"/>
        <end position="47"/>
    </location>
</feature>
<evidence type="ECO:0000256" key="1">
    <source>
        <dbReference type="PROSITE-ProRule" id="PRU00047"/>
    </source>
</evidence>
<dbReference type="InterPro" id="IPR036226">
    <property type="entry name" value="LipOase_C_sf"/>
</dbReference>
<dbReference type="eggNOG" id="ENOG502SYAM">
    <property type="taxonomic scope" value="Eukaryota"/>
</dbReference>
<dbReference type="GeneID" id="13927022"/>
<organism evidence="4 5">
    <name type="scientific">Naumovozyma dairenensis (strain ATCC 10597 / BCRC 20456 / CBS 421 / NBRC 0211 / NRRL Y-12639)</name>
    <name type="common">Saccharomyces dairenensis</name>
    <dbReference type="NCBI Taxonomy" id="1071378"/>
    <lineage>
        <taxon>Eukaryota</taxon>
        <taxon>Fungi</taxon>
        <taxon>Dikarya</taxon>
        <taxon>Ascomycota</taxon>
        <taxon>Saccharomycotina</taxon>
        <taxon>Saccharomycetes</taxon>
        <taxon>Saccharomycetales</taxon>
        <taxon>Saccharomycetaceae</taxon>
        <taxon>Naumovozyma</taxon>
    </lineage>
</organism>
<keyword evidence="1" id="KW-0862">Zinc</keyword>
<dbReference type="HOGENOM" id="CLU_737873_0_0_1"/>
<dbReference type="GO" id="GO:0008270">
    <property type="term" value="F:zinc ion binding"/>
    <property type="evidence" value="ECO:0007669"/>
    <property type="project" value="UniProtKB-KW"/>
</dbReference>
<dbReference type="InterPro" id="IPR045358">
    <property type="entry name" value="Ty3_capsid"/>
</dbReference>
<dbReference type="InterPro" id="IPR001878">
    <property type="entry name" value="Znf_CCHC"/>
</dbReference>
<dbReference type="AlphaFoldDB" id="J7SB51"/>
<gene>
    <name evidence="4" type="primary">NDAI0G05700</name>
    <name evidence="4" type="ordered locus">NDAI_0G05700</name>
</gene>
<dbReference type="Gene3D" id="4.10.60.10">
    <property type="entry name" value="Zinc finger, CCHC-type"/>
    <property type="match status" value="1"/>
</dbReference>
<evidence type="ECO:0000313" key="4">
    <source>
        <dbReference type="EMBL" id="CCK73553.1"/>
    </source>
</evidence>